<evidence type="ECO:0000313" key="1">
    <source>
        <dbReference type="EMBL" id="GAN81511.1"/>
    </source>
</evidence>
<gene>
    <name evidence="1" type="ORF">Aam_098_003</name>
</gene>
<dbReference type="RefSeq" id="WP_048879898.1">
    <property type="nucleotide sequence ID" value="NZ_BANC01000096.1"/>
</dbReference>
<dbReference type="STRING" id="1120923.SAMN02746095_03723"/>
<evidence type="ECO:0000313" key="2">
    <source>
        <dbReference type="Proteomes" id="UP000032668"/>
    </source>
</evidence>
<accession>A0A0D6PJD0</accession>
<sequence>MEELRNGLDAGRNGRAEVLFQAEVAAGSIQFRLRLDGRNWRIPFSIETTEPENAPQLLNRADGPLEKSQFAPAYENELNGDERDVAVYLDGEKTLTWWHRNVARTQYGIQGWKKTKIYPDFIFTVQRDGESKRITVLETKGDPLDNLDTAYKREALSFLSEHFQWDETTPVGELELVNDGETVEGTLILMSGWQAKLPAHL</sequence>
<proteinExistence type="predicted"/>
<organism evidence="1 2">
    <name type="scientific">Acidocella aminolytica 101 = DSM 11237</name>
    <dbReference type="NCBI Taxonomy" id="1120923"/>
    <lineage>
        <taxon>Bacteria</taxon>
        <taxon>Pseudomonadati</taxon>
        <taxon>Pseudomonadota</taxon>
        <taxon>Alphaproteobacteria</taxon>
        <taxon>Acetobacterales</taxon>
        <taxon>Acidocellaceae</taxon>
        <taxon>Acidocella</taxon>
    </lineage>
</organism>
<comment type="caution">
    <text evidence="1">The sequence shown here is derived from an EMBL/GenBank/DDBJ whole genome shotgun (WGS) entry which is preliminary data.</text>
</comment>
<protein>
    <submittedName>
        <fullName evidence="1">Uncharacterized protein</fullName>
    </submittedName>
</protein>
<dbReference type="EMBL" id="BANC01000096">
    <property type="protein sequence ID" value="GAN81511.1"/>
    <property type="molecule type" value="Genomic_DNA"/>
</dbReference>
<dbReference type="AlphaFoldDB" id="A0A0D6PJD0"/>
<keyword evidence="2" id="KW-1185">Reference proteome</keyword>
<dbReference type="Proteomes" id="UP000032668">
    <property type="component" value="Unassembled WGS sequence"/>
</dbReference>
<name>A0A0D6PJD0_9PROT</name>
<reference evidence="1 2" key="1">
    <citation type="submission" date="2012-11" db="EMBL/GenBank/DDBJ databases">
        <title>Whole genome sequence of Acidocella aminolytica 101 = DSM 11237.</title>
        <authorList>
            <person name="Azuma Y."/>
            <person name="Higashiura N."/>
            <person name="Hirakawa H."/>
            <person name="Matsushita K."/>
        </authorList>
    </citation>
    <scope>NUCLEOTIDE SEQUENCE [LARGE SCALE GENOMIC DNA]</scope>
    <source>
        <strain evidence="2">101 / DSM 11237</strain>
    </source>
</reference>